<proteinExistence type="predicted"/>
<evidence type="ECO:0000256" key="1">
    <source>
        <dbReference type="SAM" id="MobiDB-lite"/>
    </source>
</evidence>
<accession>A0AA88GMB8</accession>
<reference evidence="2 3" key="1">
    <citation type="journal article" date="2018" name="BMC Genomics">
        <title>The genome of Naegleria lovaniensis, the basis for a comparative approach to unravel pathogenicity factors of the human pathogenic amoeba N. fowleri.</title>
        <authorList>
            <person name="Liechti N."/>
            <person name="Schurch N."/>
            <person name="Bruggmann R."/>
            <person name="Wittwer M."/>
        </authorList>
    </citation>
    <scope>NUCLEOTIDE SEQUENCE [LARGE SCALE GENOMIC DNA]</scope>
    <source>
        <strain evidence="2 3">ATCC 30569</strain>
    </source>
</reference>
<evidence type="ECO:0000313" key="2">
    <source>
        <dbReference type="EMBL" id="KAG2381791.1"/>
    </source>
</evidence>
<protein>
    <submittedName>
        <fullName evidence="2">Uncharacterized protein</fullName>
    </submittedName>
</protein>
<comment type="caution">
    <text evidence="2">The sequence shown here is derived from an EMBL/GenBank/DDBJ whole genome shotgun (WGS) entry which is preliminary data.</text>
</comment>
<dbReference type="RefSeq" id="XP_044547470.1">
    <property type="nucleotide sequence ID" value="XM_044696006.1"/>
</dbReference>
<dbReference type="Proteomes" id="UP000816034">
    <property type="component" value="Unassembled WGS sequence"/>
</dbReference>
<dbReference type="EMBL" id="PYSW02000026">
    <property type="protein sequence ID" value="KAG2381791.1"/>
    <property type="molecule type" value="Genomic_DNA"/>
</dbReference>
<feature type="region of interest" description="Disordered" evidence="1">
    <location>
        <begin position="250"/>
        <end position="285"/>
    </location>
</feature>
<dbReference type="GeneID" id="68098629"/>
<dbReference type="AlphaFoldDB" id="A0AA88GMB8"/>
<sequence>MPSRQEHLLVFKISPKLQLKKNDHDLLGVITMGNTCAVNQNNNLAEEDDFAENGRFNSYLATLPKLFTETTIQGEKYLCTAYVTSNFKSVIFAVADIKKNFFMKQVSRKKLAEIRDRLDVNNTIGWMNFFTALKYSFINRKVSLKIQEDECLFNIDLNFAVIGRTSLSLPLKRDNEALQHLSLYFVNPLYDFYSVRTESAPVEKLEQLEKQIKLYKDKIAEVEREIKEKYPDSATPEEDDDVLDELVDEEAPPKSEPMKQQEKQSPAKEETTPPPEQTITTVEKEEYVNFEQEKVIRFISDIMKKLSDNNSITMKEKQSFERIISILSHARTL</sequence>
<gene>
    <name evidence="2" type="ORF">C9374_006175</name>
</gene>
<evidence type="ECO:0000313" key="3">
    <source>
        <dbReference type="Proteomes" id="UP000816034"/>
    </source>
</evidence>
<keyword evidence="3" id="KW-1185">Reference proteome</keyword>
<feature type="compositionally biased region" description="Basic and acidic residues" evidence="1">
    <location>
        <begin position="251"/>
        <end position="271"/>
    </location>
</feature>
<organism evidence="2 3">
    <name type="scientific">Naegleria lovaniensis</name>
    <name type="common">Amoeba</name>
    <dbReference type="NCBI Taxonomy" id="51637"/>
    <lineage>
        <taxon>Eukaryota</taxon>
        <taxon>Discoba</taxon>
        <taxon>Heterolobosea</taxon>
        <taxon>Tetramitia</taxon>
        <taxon>Eutetramitia</taxon>
        <taxon>Vahlkampfiidae</taxon>
        <taxon>Naegleria</taxon>
    </lineage>
</organism>
<name>A0AA88GMB8_NAELO</name>